<evidence type="ECO:0000313" key="3">
    <source>
        <dbReference type="Proteomes" id="UP000094385"/>
    </source>
</evidence>
<evidence type="ECO:0000256" key="1">
    <source>
        <dbReference type="SAM" id="MobiDB-lite"/>
    </source>
</evidence>
<protein>
    <submittedName>
        <fullName evidence="2">Uncharacterized protein</fullName>
    </submittedName>
</protein>
<reference evidence="2 3" key="1">
    <citation type="journal article" date="2016" name="Proc. Natl. Acad. Sci. U.S.A.">
        <title>Comparative genomics of biotechnologically important yeasts.</title>
        <authorList>
            <person name="Riley R."/>
            <person name="Haridas S."/>
            <person name="Wolfe K.H."/>
            <person name="Lopes M.R."/>
            <person name="Hittinger C.T."/>
            <person name="Goeker M."/>
            <person name="Salamov A.A."/>
            <person name="Wisecaver J.H."/>
            <person name="Long T.M."/>
            <person name="Calvey C.H."/>
            <person name="Aerts A.L."/>
            <person name="Barry K.W."/>
            <person name="Choi C."/>
            <person name="Clum A."/>
            <person name="Coughlan A.Y."/>
            <person name="Deshpande S."/>
            <person name="Douglass A.P."/>
            <person name="Hanson S.J."/>
            <person name="Klenk H.-P."/>
            <person name="LaButti K.M."/>
            <person name="Lapidus A."/>
            <person name="Lindquist E.A."/>
            <person name="Lipzen A.M."/>
            <person name="Meier-Kolthoff J.P."/>
            <person name="Ohm R.A."/>
            <person name="Otillar R.P."/>
            <person name="Pangilinan J.L."/>
            <person name="Peng Y."/>
            <person name="Rokas A."/>
            <person name="Rosa C.A."/>
            <person name="Scheuner C."/>
            <person name="Sibirny A.A."/>
            <person name="Slot J.C."/>
            <person name="Stielow J.B."/>
            <person name="Sun H."/>
            <person name="Kurtzman C.P."/>
            <person name="Blackwell M."/>
            <person name="Grigoriev I.V."/>
            <person name="Jeffries T.W."/>
        </authorList>
    </citation>
    <scope>NUCLEOTIDE SEQUENCE [LARGE SCALE GENOMIC DNA]</scope>
    <source>
        <strain evidence="2 3">NRRL Y-11557</strain>
    </source>
</reference>
<keyword evidence="3" id="KW-1185">Reference proteome</keyword>
<dbReference type="AlphaFoldDB" id="A0A1E3QE93"/>
<dbReference type="EMBL" id="KV454290">
    <property type="protein sequence ID" value="ODQ75804.1"/>
    <property type="molecule type" value="Genomic_DNA"/>
</dbReference>
<feature type="region of interest" description="Disordered" evidence="1">
    <location>
        <begin position="51"/>
        <end position="72"/>
    </location>
</feature>
<organism evidence="2 3">
    <name type="scientific">Lipomyces starkeyi NRRL Y-11557</name>
    <dbReference type="NCBI Taxonomy" id="675824"/>
    <lineage>
        <taxon>Eukaryota</taxon>
        <taxon>Fungi</taxon>
        <taxon>Dikarya</taxon>
        <taxon>Ascomycota</taxon>
        <taxon>Saccharomycotina</taxon>
        <taxon>Lipomycetes</taxon>
        <taxon>Lipomycetales</taxon>
        <taxon>Lipomycetaceae</taxon>
        <taxon>Lipomyces</taxon>
    </lineage>
</organism>
<accession>A0A1E3QE93</accession>
<evidence type="ECO:0000313" key="2">
    <source>
        <dbReference type="EMBL" id="ODQ75804.1"/>
    </source>
</evidence>
<dbReference type="Proteomes" id="UP000094385">
    <property type="component" value="Unassembled WGS sequence"/>
</dbReference>
<proteinExistence type="predicted"/>
<name>A0A1E3QE93_LIPST</name>
<sequence length="72" mass="8131">MSVKQMTVEVYRARVNRQMFGSLCQLFVVTAIPKLIVPTNLQNVKTFRITSSPAQERTTQSNRMSRGTTDAP</sequence>
<gene>
    <name evidence="2" type="ORF">LIPSTDRAFT_102552</name>
</gene>